<comment type="function">
    <text evidence="5">Could be a nuclease involved in processing of the 5'-end of pre-16S rRNA.</text>
</comment>
<dbReference type="InterPro" id="IPR037027">
    <property type="entry name" value="YqgF/RNaseH-like_dom_sf"/>
</dbReference>
<dbReference type="GO" id="GO:0000967">
    <property type="term" value="P:rRNA 5'-end processing"/>
    <property type="evidence" value="ECO:0007669"/>
    <property type="project" value="UniProtKB-UniRule"/>
</dbReference>
<evidence type="ECO:0000259" key="6">
    <source>
        <dbReference type="SMART" id="SM00732"/>
    </source>
</evidence>
<keyword evidence="1 5" id="KW-0963">Cytoplasm</keyword>
<keyword evidence="2 5" id="KW-0690">Ribosome biogenesis</keyword>
<dbReference type="SUPFAM" id="SSF53098">
    <property type="entry name" value="Ribonuclease H-like"/>
    <property type="match status" value="1"/>
</dbReference>
<feature type="domain" description="YqgF/RNase H-like" evidence="6">
    <location>
        <begin position="14"/>
        <end position="112"/>
    </location>
</feature>
<dbReference type="Pfam" id="PF03652">
    <property type="entry name" value="RuvX"/>
    <property type="match status" value="1"/>
</dbReference>
<keyword evidence="4 5" id="KW-0378">Hydrolase</keyword>
<dbReference type="SMART" id="SM00732">
    <property type="entry name" value="YqgFc"/>
    <property type="match status" value="1"/>
</dbReference>
<dbReference type="EMBL" id="JACHGF010000011">
    <property type="protein sequence ID" value="MBB5286696.1"/>
    <property type="molecule type" value="Genomic_DNA"/>
</dbReference>
<sequence>MKVPYRGTFRTRMARILALDYGAKRTGIAVTDPLQLIATALDTVRTHDLLEYLKAYTGREPVEAFVVGMPRRLDNTPTNNTPLVEGFIKRLRNSFPDIPVYTHDERFTSSMALQSMIAGGTSRRERRVKGNIDKVSATIILQSYMESRK</sequence>
<dbReference type="GO" id="GO:0005829">
    <property type="term" value="C:cytosol"/>
    <property type="evidence" value="ECO:0007669"/>
    <property type="project" value="TreeGrafter"/>
</dbReference>
<evidence type="ECO:0000256" key="4">
    <source>
        <dbReference type="ARBA" id="ARBA00022801"/>
    </source>
</evidence>
<dbReference type="AlphaFoldDB" id="A0A840TQT6"/>
<keyword evidence="3 5" id="KW-0540">Nuclease</keyword>
<comment type="caution">
    <text evidence="7">The sequence shown here is derived from an EMBL/GenBank/DDBJ whole genome shotgun (WGS) entry which is preliminary data.</text>
</comment>
<name>A0A840TQT6_9BACT</name>
<dbReference type="Proteomes" id="UP000557307">
    <property type="component" value="Unassembled WGS sequence"/>
</dbReference>
<evidence type="ECO:0000256" key="3">
    <source>
        <dbReference type="ARBA" id="ARBA00022722"/>
    </source>
</evidence>
<dbReference type="PANTHER" id="PTHR33317">
    <property type="entry name" value="POLYNUCLEOTIDYL TRANSFERASE, RIBONUCLEASE H-LIKE SUPERFAMILY PROTEIN"/>
    <property type="match status" value="1"/>
</dbReference>
<evidence type="ECO:0000313" key="8">
    <source>
        <dbReference type="Proteomes" id="UP000557307"/>
    </source>
</evidence>
<dbReference type="HAMAP" id="MF_00651">
    <property type="entry name" value="Nuclease_YqgF"/>
    <property type="match status" value="1"/>
</dbReference>
<dbReference type="GO" id="GO:0016788">
    <property type="term" value="F:hydrolase activity, acting on ester bonds"/>
    <property type="evidence" value="ECO:0007669"/>
    <property type="project" value="UniProtKB-UniRule"/>
</dbReference>
<evidence type="ECO:0000256" key="1">
    <source>
        <dbReference type="ARBA" id="ARBA00022490"/>
    </source>
</evidence>
<organism evidence="7 8">
    <name type="scientific">Rhabdobacter roseus</name>
    <dbReference type="NCBI Taxonomy" id="1655419"/>
    <lineage>
        <taxon>Bacteria</taxon>
        <taxon>Pseudomonadati</taxon>
        <taxon>Bacteroidota</taxon>
        <taxon>Cytophagia</taxon>
        <taxon>Cytophagales</taxon>
        <taxon>Cytophagaceae</taxon>
        <taxon>Rhabdobacter</taxon>
    </lineage>
</organism>
<comment type="similarity">
    <text evidence="5">Belongs to the YqgF HJR family.</text>
</comment>
<protein>
    <recommendedName>
        <fullName evidence="5">Putative pre-16S rRNA nuclease</fullName>
        <ecNumber evidence="5">3.1.-.-</ecNumber>
    </recommendedName>
</protein>
<evidence type="ECO:0000256" key="5">
    <source>
        <dbReference type="HAMAP-Rule" id="MF_00651"/>
    </source>
</evidence>
<comment type="subcellular location">
    <subcellularLocation>
        <location evidence="5">Cytoplasm</location>
    </subcellularLocation>
</comment>
<dbReference type="InterPro" id="IPR005227">
    <property type="entry name" value="YqgF"/>
</dbReference>
<dbReference type="GO" id="GO:0004518">
    <property type="term" value="F:nuclease activity"/>
    <property type="evidence" value="ECO:0007669"/>
    <property type="project" value="UniProtKB-KW"/>
</dbReference>
<evidence type="ECO:0000313" key="7">
    <source>
        <dbReference type="EMBL" id="MBB5286696.1"/>
    </source>
</evidence>
<keyword evidence="8" id="KW-1185">Reference proteome</keyword>
<dbReference type="NCBIfam" id="TIGR00250">
    <property type="entry name" value="RNAse_H_YqgF"/>
    <property type="match status" value="1"/>
</dbReference>
<dbReference type="Gene3D" id="3.30.420.140">
    <property type="entry name" value="YqgF/RNase H-like domain"/>
    <property type="match status" value="1"/>
</dbReference>
<accession>A0A840TQT6</accession>
<dbReference type="EC" id="3.1.-.-" evidence="5"/>
<dbReference type="CDD" id="cd16964">
    <property type="entry name" value="YqgF"/>
    <property type="match status" value="1"/>
</dbReference>
<proteinExistence type="inferred from homology"/>
<dbReference type="InterPro" id="IPR006641">
    <property type="entry name" value="YqgF/RNaseH-like_dom"/>
</dbReference>
<dbReference type="InterPro" id="IPR012337">
    <property type="entry name" value="RNaseH-like_sf"/>
</dbReference>
<dbReference type="PANTHER" id="PTHR33317:SF4">
    <property type="entry name" value="POLYNUCLEOTIDYL TRANSFERASE, RIBONUCLEASE H-LIKE SUPERFAMILY PROTEIN"/>
    <property type="match status" value="1"/>
</dbReference>
<reference evidence="7 8" key="1">
    <citation type="submission" date="2020-08" db="EMBL/GenBank/DDBJ databases">
        <title>Genomic Encyclopedia of Type Strains, Phase IV (KMG-IV): sequencing the most valuable type-strain genomes for metagenomic binning, comparative biology and taxonomic classification.</title>
        <authorList>
            <person name="Goeker M."/>
        </authorList>
    </citation>
    <scope>NUCLEOTIDE SEQUENCE [LARGE SCALE GENOMIC DNA]</scope>
    <source>
        <strain evidence="7 8">DSM 105074</strain>
    </source>
</reference>
<gene>
    <name evidence="7" type="ORF">HNQ92_004857</name>
</gene>
<evidence type="ECO:0000256" key="2">
    <source>
        <dbReference type="ARBA" id="ARBA00022517"/>
    </source>
</evidence>